<evidence type="ECO:0000313" key="3">
    <source>
        <dbReference type="RefSeq" id="XP_012942719.1"/>
    </source>
</evidence>
<evidence type="ECO:0000313" key="2">
    <source>
        <dbReference type="Proteomes" id="UP000694888"/>
    </source>
</evidence>
<dbReference type="Proteomes" id="UP000694888">
    <property type="component" value="Unplaced"/>
</dbReference>
<keyword evidence="2" id="KW-1185">Reference proteome</keyword>
<feature type="compositionally biased region" description="Low complexity" evidence="1">
    <location>
        <begin position="321"/>
        <end position="343"/>
    </location>
</feature>
<evidence type="ECO:0000256" key="1">
    <source>
        <dbReference type="SAM" id="MobiDB-lite"/>
    </source>
</evidence>
<protein>
    <submittedName>
        <fullName evidence="3">Flocculation protein FLO11</fullName>
    </submittedName>
</protein>
<feature type="region of interest" description="Disordered" evidence="1">
    <location>
        <begin position="298"/>
        <end position="393"/>
    </location>
</feature>
<organism evidence="2 3">
    <name type="scientific">Aplysia californica</name>
    <name type="common">California sea hare</name>
    <dbReference type="NCBI Taxonomy" id="6500"/>
    <lineage>
        <taxon>Eukaryota</taxon>
        <taxon>Metazoa</taxon>
        <taxon>Spiralia</taxon>
        <taxon>Lophotrochozoa</taxon>
        <taxon>Mollusca</taxon>
        <taxon>Gastropoda</taxon>
        <taxon>Heterobranchia</taxon>
        <taxon>Euthyneura</taxon>
        <taxon>Tectipleura</taxon>
        <taxon>Aplysiida</taxon>
        <taxon>Aplysioidea</taxon>
        <taxon>Aplysiidae</taxon>
        <taxon>Aplysia</taxon>
    </lineage>
</organism>
<reference evidence="3" key="1">
    <citation type="submission" date="2025-08" db="UniProtKB">
        <authorList>
            <consortium name="RefSeq"/>
        </authorList>
    </citation>
    <scope>IDENTIFICATION</scope>
</reference>
<feature type="region of interest" description="Disordered" evidence="1">
    <location>
        <begin position="1"/>
        <end position="159"/>
    </location>
</feature>
<dbReference type="RefSeq" id="XP_012942719.1">
    <property type="nucleotide sequence ID" value="XM_013087265.2"/>
</dbReference>
<feature type="compositionally biased region" description="Polar residues" evidence="1">
    <location>
        <begin position="113"/>
        <end position="157"/>
    </location>
</feature>
<dbReference type="GeneID" id="106012924"/>
<accession>A0ABM1A892</accession>
<feature type="compositionally biased region" description="Polar residues" evidence="1">
    <location>
        <begin position="254"/>
        <end position="264"/>
    </location>
</feature>
<feature type="region of interest" description="Disordered" evidence="1">
    <location>
        <begin position="254"/>
        <end position="280"/>
    </location>
</feature>
<feature type="compositionally biased region" description="Basic and acidic residues" evidence="1">
    <location>
        <begin position="69"/>
        <end position="80"/>
    </location>
</feature>
<feature type="compositionally biased region" description="Basic residues" evidence="1">
    <location>
        <begin position="1"/>
        <end position="11"/>
    </location>
</feature>
<proteinExistence type="predicted"/>
<name>A0ABM1A892_APLCA</name>
<gene>
    <name evidence="3" type="primary">LOC106012924</name>
</gene>
<sequence>MEKRNWKKRKLSALDMEPQSSVHVSGLEPSASPCGPSAVPGPWGSATDGKQDNSGVGVNLAHRRGVVTSRHDSHVPDHTRVPPPTRTSTDLPSSRPAPPSSSSSSSSSERAAVTNNTLFRKSASLVQKQGTPSPSPSDRNTPCLTAQISSPKTTTPPACSDLLQARADLSPHPPPQRRHFSLSETDDCYEVYVKKKRYGRPASTSPKPLAAAGSAMSERVSRHGAAHLVSHGGATQLVSHGGATHLVSHGTTHLVTGATSGTHDTTGRSHTAGCGGGGVGATKGEVRGECVLTSSSWGSGVSNPGVAGSGVTGPGVRVGGSVEEISVEISSSPSSLSSSVTSPATDVTSPGTEDRTDNSTLPDLQSPCDSCHPPVPHPHKTVPLDLSSRKGHK</sequence>
<feature type="compositionally biased region" description="Gly residues" evidence="1">
    <location>
        <begin position="307"/>
        <end position="318"/>
    </location>
</feature>